<sequence length="446" mass="48298">MNVAEENTRNLLDFDDLFQGLEASTLARSEGRVVEVAGLTVKSVGPHASIGDLVWIEPLYGEGHRRIPCEVVGFHDRYVVSMPVERLGRIHPGARVIPGGRMKVGVGKELLGRVVDFMGRPIDEGPELEGLQQVDIERDAPPAMRRQSLSSVFETGVRAIDGVLTLAKGQRVGIFAGSGVGKSVLMGSLARNARSGVNVIALIGERGREVKEFIARNLGEEGLRRTVVVAVTSDQSPVSRLKGASTAMTIAEYFRDQGEDVMLMMDSVTRYAMAQREIGLAVGEPPTTRGYPPSVFSLLPQLLERAGASDVGTITAFYTVLVESDDMNDPIGDSVRGILDGHIVLSRKIASMGHYPAIDVPVSLSRLMNDIATPEHKELSSKLRSLLAVYQKAQDLVNVGAYVAGSNPQIDESLARIEGINSFLQQKPEEREGFEAMQQMLKAVLA</sequence>
<keyword evidence="11" id="KW-1185">Reference proteome</keyword>
<evidence type="ECO:0000256" key="8">
    <source>
        <dbReference type="ARBA" id="ARBA00034006"/>
    </source>
</evidence>
<dbReference type="PROSITE" id="PS00152">
    <property type="entry name" value="ATPASE_ALPHA_BETA"/>
    <property type="match status" value="1"/>
</dbReference>
<dbReference type="InterPro" id="IPR003593">
    <property type="entry name" value="AAA+_ATPase"/>
</dbReference>
<keyword evidence="3" id="KW-0963">Cytoplasm</keyword>
<keyword evidence="4" id="KW-0547">Nucleotide-binding</keyword>
<dbReference type="CDD" id="cd01136">
    <property type="entry name" value="ATPase_flagellum-secretory_path_III"/>
    <property type="match status" value="1"/>
</dbReference>
<comment type="caution">
    <text evidence="10">The sequence shown here is derived from an EMBL/GenBank/DDBJ whole genome shotgun (WGS) entry which is preliminary data.</text>
</comment>
<organism evidence="10 11">
    <name type="scientific">Pontiella agarivorans</name>
    <dbReference type="NCBI Taxonomy" id="3038953"/>
    <lineage>
        <taxon>Bacteria</taxon>
        <taxon>Pseudomonadati</taxon>
        <taxon>Kiritimatiellota</taxon>
        <taxon>Kiritimatiellia</taxon>
        <taxon>Kiritimatiellales</taxon>
        <taxon>Pontiellaceae</taxon>
        <taxon>Pontiella</taxon>
    </lineage>
</organism>
<keyword evidence="5" id="KW-0067">ATP-binding</keyword>
<dbReference type="EMBL" id="JARVCO010000002">
    <property type="protein sequence ID" value="MDZ8117283.1"/>
    <property type="molecule type" value="Genomic_DNA"/>
</dbReference>
<evidence type="ECO:0000256" key="4">
    <source>
        <dbReference type="ARBA" id="ARBA00022741"/>
    </source>
</evidence>
<keyword evidence="2" id="KW-0813">Transport</keyword>
<dbReference type="CDD" id="cd18117">
    <property type="entry name" value="ATP-synt_flagellum-secretory_path_III_N"/>
    <property type="match status" value="1"/>
</dbReference>
<evidence type="ECO:0000256" key="3">
    <source>
        <dbReference type="ARBA" id="ARBA00022490"/>
    </source>
</evidence>
<comment type="subcellular location">
    <subcellularLocation>
        <location evidence="1">Cytoplasm</location>
    </subcellularLocation>
</comment>
<dbReference type="Proteomes" id="UP001290861">
    <property type="component" value="Unassembled WGS sequence"/>
</dbReference>
<proteinExistence type="predicted"/>
<protein>
    <submittedName>
        <fullName evidence="10">FliI/YscN family ATPase</fullName>
    </submittedName>
</protein>
<dbReference type="InterPro" id="IPR000194">
    <property type="entry name" value="ATPase_F1/V1/A1_a/bsu_nucl-bd"/>
</dbReference>
<dbReference type="RefSeq" id="WP_322607084.1">
    <property type="nucleotide sequence ID" value="NZ_JARVCO010000002.1"/>
</dbReference>
<dbReference type="InterPro" id="IPR020003">
    <property type="entry name" value="ATPase_a/bsu_AS"/>
</dbReference>
<dbReference type="Pfam" id="PF18269">
    <property type="entry name" value="T3SS_ATPase_C"/>
    <property type="match status" value="1"/>
</dbReference>
<dbReference type="SUPFAM" id="SSF52540">
    <property type="entry name" value="P-loop containing nucleoside triphosphate hydrolases"/>
    <property type="match status" value="1"/>
</dbReference>
<name>A0ABU5MT42_9BACT</name>
<dbReference type="InterPro" id="IPR050053">
    <property type="entry name" value="ATPase_alpha/beta_chains"/>
</dbReference>
<evidence type="ECO:0000313" key="10">
    <source>
        <dbReference type="EMBL" id="MDZ8117283.1"/>
    </source>
</evidence>
<reference evidence="10 11" key="1">
    <citation type="journal article" date="2024" name="Appl. Environ. Microbiol.">
        <title>Pontiella agarivorans sp. nov., a novel marine anaerobic bacterium capable of degrading macroalgal polysaccharides and fixing nitrogen.</title>
        <authorList>
            <person name="Liu N."/>
            <person name="Kivenson V."/>
            <person name="Peng X."/>
            <person name="Cui Z."/>
            <person name="Lankiewicz T.S."/>
            <person name="Gosselin K.M."/>
            <person name="English C.J."/>
            <person name="Blair E.M."/>
            <person name="O'Malley M.A."/>
            <person name="Valentine D.L."/>
        </authorList>
    </citation>
    <scope>NUCLEOTIDE SEQUENCE [LARGE SCALE GENOMIC DNA]</scope>
    <source>
        <strain evidence="10 11">NLcol2</strain>
    </source>
</reference>
<dbReference type="Gene3D" id="3.40.50.12240">
    <property type="match status" value="1"/>
</dbReference>
<comment type="catalytic activity">
    <reaction evidence="8">
        <text>ATP + H2O + cellular proteinSide 1 = ADP + phosphate + cellular proteinSide 2.</text>
        <dbReference type="EC" id="7.4.2.8"/>
    </reaction>
</comment>
<evidence type="ECO:0000256" key="2">
    <source>
        <dbReference type="ARBA" id="ARBA00022448"/>
    </source>
</evidence>
<evidence type="ECO:0000256" key="5">
    <source>
        <dbReference type="ARBA" id="ARBA00022840"/>
    </source>
</evidence>
<evidence type="ECO:0000256" key="6">
    <source>
        <dbReference type="ARBA" id="ARBA00022927"/>
    </source>
</evidence>
<dbReference type="InterPro" id="IPR005714">
    <property type="entry name" value="ATPase_T3SS_FliI/YscN"/>
</dbReference>
<dbReference type="InterPro" id="IPR040627">
    <property type="entry name" value="T3SS_ATPase_C"/>
</dbReference>
<dbReference type="Pfam" id="PF00006">
    <property type="entry name" value="ATP-synt_ab"/>
    <property type="match status" value="1"/>
</dbReference>
<accession>A0ABU5MT42</accession>
<feature type="domain" description="AAA+ ATPase" evidence="9">
    <location>
        <begin position="168"/>
        <end position="350"/>
    </location>
</feature>
<evidence type="ECO:0000256" key="1">
    <source>
        <dbReference type="ARBA" id="ARBA00004496"/>
    </source>
</evidence>
<evidence type="ECO:0000259" key="9">
    <source>
        <dbReference type="SMART" id="SM00382"/>
    </source>
</evidence>
<dbReference type="InterPro" id="IPR027417">
    <property type="entry name" value="P-loop_NTPase"/>
</dbReference>
<keyword evidence="6" id="KW-0653">Protein transport</keyword>
<evidence type="ECO:0000313" key="11">
    <source>
        <dbReference type="Proteomes" id="UP001290861"/>
    </source>
</evidence>
<evidence type="ECO:0000256" key="7">
    <source>
        <dbReference type="ARBA" id="ARBA00022967"/>
    </source>
</evidence>
<keyword evidence="7" id="KW-1278">Translocase</keyword>
<dbReference type="NCBIfam" id="TIGR01026">
    <property type="entry name" value="fliI_yscN"/>
    <property type="match status" value="1"/>
</dbReference>
<dbReference type="PANTHER" id="PTHR15184">
    <property type="entry name" value="ATP SYNTHASE"/>
    <property type="match status" value="1"/>
</dbReference>
<gene>
    <name evidence="10" type="ORF">P9H32_01480</name>
</gene>
<dbReference type="SMART" id="SM00382">
    <property type="entry name" value="AAA"/>
    <property type="match status" value="1"/>
</dbReference>
<dbReference type="PANTHER" id="PTHR15184:SF9">
    <property type="entry name" value="SPI-1 TYPE 3 SECRETION SYSTEM ATPASE"/>
    <property type="match status" value="1"/>
</dbReference>